<organism evidence="6 7">
    <name type="scientific">Rhizobium oryzicola</name>
    <dbReference type="NCBI Taxonomy" id="1232668"/>
    <lineage>
        <taxon>Bacteria</taxon>
        <taxon>Pseudomonadati</taxon>
        <taxon>Pseudomonadota</taxon>
        <taxon>Alphaproteobacteria</taxon>
        <taxon>Hyphomicrobiales</taxon>
        <taxon>Rhizobiaceae</taxon>
        <taxon>Rhizobium/Agrobacterium group</taxon>
        <taxon>Rhizobium</taxon>
    </lineage>
</organism>
<evidence type="ECO:0000256" key="2">
    <source>
        <dbReference type="ARBA" id="ARBA00023015"/>
    </source>
</evidence>
<keyword evidence="7" id="KW-1185">Reference proteome</keyword>
<dbReference type="Proteomes" id="UP001169006">
    <property type="component" value="Unassembled WGS sequence"/>
</dbReference>
<keyword evidence="3" id="KW-0238">DNA-binding</keyword>
<dbReference type="InterPro" id="IPR036388">
    <property type="entry name" value="WH-like_DNA-bd_sf"/>
</dbReference>
<keyword evidence="2" id="KW-0805">Transcription regulation</keyword>
<comment type="caution">
    <text evidence="6">The sequence shown here is derived from an EMBL/GenBank/DDBJ whole genome shotgun (WGS) entry which is preliminary data.</text>
</comment>
<dbReference type="PROSITE" id="PS50931">
    <property type="entry name" value="HTH_LYSR"/>
    <property type="match status" value="1"/>
</dbReference>
<dbReference type="Pfam" id="PF00126">
    <property type="entry name" value="HTH_1"/>
    <property type="match status" value="1"/>
</dbReference>
<sequence length="306" mass="33538">MQPDLNALAVFALVAELKSFRAAADRLGVTRSAVSQTIRRLEEMLGLALVQRTTRSVSLTEAGERLYANIAPALADMSAALVETGELRARPNGLLRLAVSSIAESFLSGSLLASFTAAFPDVHLDVVVTDEEFDIVAEGYDAAVRLGEVIDEDMIIVPVSGDVRQLAVCSPEYLARHGAPSHPQDLVQHRCIGWRPAPRTAPYRWEFAEAGREFSVAVAPEVTTNDMALMIRMAVAGAGITFGIEDTFRAAIDRGELVPLLEDYSPYFPGFYLYYPSRRNLAPKLRALIDHVKAFRQRDKLPVARP</sequence>
<evidence type="ECO:0000313" key="7">
    <source>
        <dbReference type="Proteomes" id="UP001169006"/>
    </source>
</evidence>
<dbReference type="InterPro" id="IPR000847">
    <property type="entry name" value="LysR_HTH_N"/>
</dbReference>
<dbReference type="Gene3D" id="3.40.190.290">
    <property type="match status" value="1"/>
</dbReference>
<proteinExistence type="inferred from homology"/>
<dbReference type="Gene3D" id="1.10.10.10">
    <property type="entry name" value="Winged helix-like DNA-binding domain superfamily/Winged helix DNA-binding domain"/>
    <property type="match status" value="1"/>
</dbReference>
<reference evidence="6" key="1">
    <citation type="journal article" date="2015" name="Int. J. Syst. Evol. Microbiol.">
        <title>Rhizobium oryzicola sp. nov., potential plant-growth-promoting endophytic bacteria isolated from rice roots.</title>
        <authorList>
            <person name="Zhang X.X."/>
            <person name="Gao J.S."/>
            <person name="Cao Y.H."/>
            <person name="Sheirdil R.A."/>
            <person name="Wang X.C."/>
            <person name="Zhang L."/>
        </authorList>
    </citation>
    <scope>NUCLEOTIDE SEQUENCE</scope>
    <source>
        <strain evidence="6">05753</strain>
    </source>
</reference>
<dbReference type="EMBL" id="JAUKWQ010000001">
    <property type="protein sequence ID" value="MDO1581527.1"/>
    <property type="molecule type" value="Genomic_DNA"/>
</dbReference>
<dbReference type="Pfam" id="PF03466">
    <property type="entry name" value="LysR_substrate"/>
    <property type="match status" value="1"/>
</dbReference>
<accession>A0ABT8SUW2</accession>
<evidence type="ECO:0000256" key="4">
    <source>
        <dbReference type="ARBA" id="ARBA00023163"/>
    </source>
</evidence>
<dbReference type="SUPFAM" id="SSF46785">
    <property type="entry name" value="Winged helix' DNA-binding domain"/>
    <property type="match status" value="1"/>
</dbReference>
<evidence type="ECO:0000256" key="3">
    <source>
        <dbReference type="ARBA" id="ARBA00023125"/>
    </source>
</evidence>
<keyword evidence="4" id="KW-0804">Transcription</keyword>
<dbReference type="InterPro" id="IPR058163">
    <property type="entry name" value="LysR-type_TF_proteobact-type"/>
</dbReference>
<evidence type="ECO:0000313" key="6">
    <source>
        <dbReference type="EMBL" id="MDO1581527.1"/>
    </source>
</evidence>
<dbReference type="InterPro" id="IPR005119">
    <property type="entry name" value="LysR_subst-bd"/>
</dbReference>
<feature type="domain" description="HTH lysR-type" evidence="5">
    <location>
        <begin position="3"/>
        <end position="60"/>
    </location>
</feature>
<comment type="similarity">
    <text evidence="1">Belongs to the LysR transcriptional regulatory family.</text>
</comment>
<dbReference type="RefSeq" id="WP_302075630.1">
    <property type="nucleotide sequence ID" value="NZ_JAUKWQ010000001.1"/>
</dbReference>
<reference evidence="6" key="2">
    <citation type="submission" date="2023-07" db="EMBL/GenBank/DDBJ databases">
        <authorList>
            <person name="Sun H."/>
        </authorList>
    </citation>
    <scope>NUCLEOTIDE SEQUENCE</scope>
    <source>
        <strain evidence="6">05753</strain>
    </source>
</reference>
<dbReference type="PANTHER" id="PTHR30537">
    <property type="entry name" value="HTH-TYPE TRANSCRIPTIONAL REGULATOR"/>
    <property type="match status" value="1"/>
</dbReference>
<evidence type="ECO:0000259" key="5">
    <source>
        <dbReference type="PROSITE" id="PS50931"/>
    </source>
</evidence>
<dbReference type="CDD" id="cd08474">
    <property type="entry name" value="PBP2_CrgA_like_5"/>
    <property type="match status" value="1"/>
</dbReference>
<evidence type="ECO:0000256" key="1">
    <source>
        <dbReference type="ARBA" id="ARBA00009437"/>
    </source>
</evidence>
<gene>
    <name evidence="6" type="ORF">Q2T52_05395</name>
</gene>
<dbReference type="SUPFAM" id="SSF53850">
    <property type="entry name" value="Periplasmic binding protein-like II"/>
    <property type="match status" value="1"/>
</dbReference>
<dbReference type="InterPro" id="IPR036390">
    <property type="entry name" value="WH_DNA-bd_sf"/>
</dbReference>
<name>A0ABT8SUW2_9HYPH</name>
<dbReference type="PANTHER" id="PTHR30537:SF1">
    <property type="entry name" value="HTH-TYPE TRANSCRIPTIONAL REGULATOR PGRR"/>
    <property type="match status" value="1"/>
</dbReference>
<dbReference type="PRINTS" id="PR00039">
    <property type="entry name" value="HTHLYSR"/>
</dbReference>
<protein>
    <submittedName>
        <fullName evidence="6">LysR family transcriptional regulator</fullName>
    </submittedName>
</protein>